<gene>
    <name evidence="1" type="ORF">ACHKAR_06460</name>
</gene>
<keyword evidence="2" id="KW-1185">Reference proteome</keyword>
<name>A0ABW7N633_9BACT</name>
<sequence length="63" mass="7611">MLEYFKTILAKVSFDRWLFEKELKKAIRSLVPEEIITLRDWCYDQFGQIYESILNKCFTKALS</sequence>
<comment type="caution">
    <text evidence="1">The sequence shown here is derived from an EMBL/GenBank/DDBJ whole genome shotgun (WGS) entry which is preliminary data.</text>
</comment>
<protein>
    <submittedName>
        <fullName evidence="1">Uncharacterized protein</fullName>
    </submittedName>
</protein>
<evidence type="ECO:0000313" key="1">
    <source>
        <dbReference type="EMBL" id="MFH6983072.1"/>
    </source>
</evidence>
<evidence type="ECO:0000313" key="2">
    <source>
        <dbReference type="Proteomes" id="UP001610063"/>
    </source>
</evidence>
<reference evidence="1 2" key="1">
    <citation type="journal article" date="2013" name="Int. J. Syst. Evol. Microbiol.">
        <title>Marinoscillum luteum sp. nov., isolated from marine sediment.</title>
        <authorList>
            <person name="Cha I.T."/>
            <person name="Park S.J."/>
            <person name="Kim S.J."/>
            <person name="Kim J.G."/>
            <person name="Jung M.Y."/>
            <person name="Shin K.S."/>
            <person name="Kwon K.K."/>
            <person name="Yang S.H."/>
            <person name="Seo Y.S."/>
            <person name="Rhee S.K."/>
        </authorList>
    </citation>
    <scope>NUCLEOTIDE SEQUENCE [LARGE SCALE GENOMIC DNA]</scope>
    <source>
        <strain evidence="1 2">KCTC 23939</strain>
    </source>
</reference>
<dbReference type="Proteomes" id="UP001610063">
    <property type="component" value="Unassembled WGS sequence"/>
</dbReference>
<dbReference type="EMBL" id="JBIPKE010000014">
    <property type="protein sequence ID" value="MFH6983072.1"/>
    <property type="molecule type" value="Genomic_DNA"/>
</dbReference>
<organism evidence="1 2">
    <name type="scientific">Marinoscillum luteum</name>
    <dbReference type="NCBI Taxonomy" id="861051"/>
    <lineage>
        <taxon>Bacteria</taxon>
        <taxon>Pseudomonadati</taxon>
        <taxon>Bacteroidota</taxon>
        <taxon>Cytophagia</taxon>
        <taxon>Cytophagales</taxon>
        <taxon>Reichenbachiellaceae</taxon>
        <taxon>Marinoscillum</taxon>
    </lineage>
</organism>
<accession>A0ABW7N633</accession>
<proteinExistence type="predicted"/>
<dbReference type="RefSeq" id="WP_395416650.1">
    <property type="nucleotide sequence ID" value="NZ_JBIPKE010000014.1"/>
</dbReference>